<sequence length="164" mass="18671">MASIGDQFSTGDQGENRKQFWESGFKTCPKCGKKEMGSEEHTAGCRMNGDGYGTEVFTCKACNWSTSFQYDEAAETYYYETSGWKTKGDVSGWGVWDVRKMLQREGITQQKIIDTFFKEEVDGEVLLRGILTRDFMMGHPKWALSEEEVRALAPVFKKVLKVDL</sequence>
<name>A0A7S0WA96_9CRYP</name>
<dbReference type="InterPro" id="IPR013761">
    <property type="entry name" value="SAM/pointed_sf"/>
</dbReference>
<gene>
    <name evidence="1" type="ORF">HTEP1355_LOCUS20992</name>
</gene>
<protein>
    <submittedName>
        <fullName evidence="1">Uncharacterized protein</fullName>
    </submittedName>
</protein>
<reference evidence="1" key="1">
    <citation type="submission" date="2021-01" db="EMBL/GenBank/DDBJ databases">
        <authorList>
            <person name="Corre E."/>
            <person name="Pelletier E."/>
            <person name="Niang G."/>
            <person name="Scheremetjew M."/>
            <person name="Finn R."/>
            <person name="Kale V."/>
            <person name="Holt S."/>
            <person name="Cochrane G."/>
            <person name="Meng A."/>
            <person name="Brown T."/>
            <person name="Cohen L."/>
        </authorList>
    </citation>
    <scope>NUCLEOTIDE SEQUENCE</scope>
    <source>
        <strain evidence="1">CCMP443</strain>
    </source>
</reference>
<evidence type="ECO:0000313" key="1">
    <source>
        <dbReference type="EMBL" id="CAD8807312.1"/>
    </source>
</evidence>
<dbReference type="Gene3D" id="1.10.150.50">
    <property type="entry name" value="Transcription Factor, Ets-1"/>
    <property type="match status" value="1"/>
</dbReference>
<dbReference type="SUPFAM" id="SSF47769">
    <property type="entry name" value="SAM/Pointed domain"/>
    <property type="match status" value="1"/>
</dbReference>
<organism evidence="1">
    <name type="scientific">Hemiselmis tepida</name>
    <dbReference type="NCBI Taxonomy" id="464990"/>
    <lineage>
        <taxon>Eukaryota</taxon>
        <taxon>Cryptophyceae</taxon>
        <taxon>Cryptomonadales</taxon>
        <taxon>Hemiselmidaceae</taxon>
        <taxon>Hemiselmis</taxon>
    </lineage>
</organism>
<accession>A0A7S0WA96</accession>
<dbReference type="EMBL" id="HBFN01036211">
    <property type="protein sequence ID" value="CAD8807312.1"/>
    <property type="molecule type" value="Transcribed_RNA"/>
</dbReference>
<proteinExistence type="predicted"/>
<dbReference type="AlphaFoldDB" id="A0A7S0WA96"/>